<gene>
    <name evidence="2" type="ORF">BDA96_05G214100</name>
</gene>
<dbReference type="Proteomes" id="UP000807115">
    <property type="component" value="Chromosome 5"/>
</dbReference>
<name>A0A921UG48_SORBI</name>
<dbReference type="PANTHER" id="PTHR36138:SF12">
    <property type="entry name" value="OS11G0638500 PROTEIN"/>
    <property type="match status" value="1"/>
</dbReference>
<evidence type="ECO:0000313" key="2">
    <source>
        <dbReference type="EMBL" id="KAG0530757.1"/>
    </source>
</evidence>
<comment type="caution">
    <text evidence="2">The sequence shown here is derived from an EMBL/GenBank/DDBJ whole genome shotgun (WGS) entry which is preliminary data.</text>
</comment>
<proteinExistence type="predicted"/>
<reference evidence="2" key="2">
    <citation type="submission" date="2020-10" db="EMBL/GenBank/DDBJ databases">
        <authorList>
            <person name="Cooper E.A."/>
            <person name="Brenton Z.W."/>
            <person name="Flinn B.S."/>
            <person name="Jenkins J."/>
            <person name="Shu S."/>
            <person name="Flowers D."/>
            <person name="Luo F."/>
            <person name="Wang Y."/>
            <person name="Xia P."/>
            <person name="Barry K."/>
            <person name="Daum C."/>
            <person name="Lipzen A."/>
            <person name="Yoshinaga Y."/>
            <person name="Schmutz J."/>
            <person name="Saski C."/>
            <person name="Vermerris W."/>
            <person name="Kresovich S."/>
        </authorList>
    </citation>
    <scope>NUCLEOTIDE SEQUENCE</scope>
</reference>
<reference evidence="2" key="1">
    <citation type="journal article" date="2019" name="BMC Genomics">
        <title>A new reference genome for Sorghum bicolor reveals high levels of sequence similarity between sweet and grain genotypes: implications for the genetics of sugar metabolism.</title>
        <authorList>
            <person name="Cooper E.A."/>
            <person name="Brenton Z.W."/>
            <person name="Flinn B.S."/>
            <person name="Jenkins J."/>
            <person name="Shu S."/>
            <person name="Flowers D."/>
            <person name="Luo F."/>
            <person name="Wang Y."/>
            <person name="Xia P."/>
            <person name="Barry K."/>
            <person name="Daum C."/>
            <person name="Lipzen A."/>
            <person name="Yoshinaga Y."/>
            <person name="Schmutz J."/>
            <person name="Saski C."/>
            <person name="Vermerris W."/>
            <person name="Kresovich S."/>
        </authorList>
    </citation>
    <scope>NUCLEOTIDE SEQUENCE</scope>
</reference>
<evidence type="ECO:0000313" key="3">
    <source>
        <dbReference type="Proteomes" id="UP000807115"/>
    </source>
</evidence>
<organism evidence="2 3">
    <name type="scientific">Sorghum bicolor</name>
    <name type="common">Sorghum</name>
    <name type="synonym">Sorghum vulgare</name>
    <dbReference type="NCBI Taxonomy" id="4558"/>
    <lineage>
        <taxon>Eukaryota</taxon>
        <taxon>Viridiplantae</taxon>
        <taxon>Streptophyta</taxon>
        <taxon>Embryophyta</taxon>
        <taxon>Tracheophyta</taxon>
        <taxon>Spermatophyta</taxon>
        <taxon>Magnoliopsida</taxon>
        <taxon>Liliopsida</taxon>
        <taxon>Poales</taxon>
        <taxon>Poaceae</taxon>
        <taxon>PACMAD clade</taxon>
        <taxon>Panicoideae</taxon>
        <taxon>Andropogonodae</taxon>
        <taxon>Andropogoneae</taxon>
        <taxon>Sorghinae</taxon>
        <taxon>Sorghum</taxon>
    </lineage>
</organism>
<dbReference type="AlphaFoldDB" id="A0A921UG48"/>
<sequence length="170" mass="19432">MSSSSSQMRNKEEGIVPAVEEKKPPRRRMTQEQIELLTRYETVHMPEEAFRRLSLRSKEVLTPADLADQGELPVPMDQIDDYIANICREINECEARFMRQRDRILNDYYTKGYAHEEEEEGEEASSPALPAPVVCNGRFSIPMNAITGDDAIDEKNLLLAEIYTKILGIL</sequence>
<dbReference type="PANTHER" id="PTHR36138">
    <property type="entry name" value="EXPRESSED PROTEIN-RELATED"/>
    <property type="match status" value="1"/>
</dbReference>
<accession>A0A921UG48</accession>
<dbReference type="EMBL" id="CM027684">
    <property type="protein sequence ID" value="KAG0530757.1"/>
    <property type="molecule type" value="Genomic_DNA"/>
</dbReference>
<feature type="region of interest" description="Disordered" evidence="1">
    <location>
        <begin position="1"/>
        <end position="29"/>
    </location>
</feature>
<protein>
    <submittedName>
        <fullName evidence="2">Uncharacterized protein</fullName>
    </submittedName>
</protein>
<evidence type="ECO:0000256" key="1">
    <source>
        <dbReference type="SAM" id="MobiDB-lite"/>
    </source>
</evidence>
<feature type="compositionally biased region" description="Basic and acidic residues" evidence="1">
    <location>
        <begin position="9"/>
        <end position="23"/>
    </location>
</feature>